<sequence length="898" mass="96137">MRSAPPLPLYRDRADPGAQTRLVGRSEELRWAVSAVESNGGAVIVGPEGIGKTTLANAAARAARQDFHVVHVRGSRVSAGTAYGALAWVLSEMPETSLENPVHVLRALKEHLAAQASGRRTLLLVDNVHELDALSQTALVQLTRQTSAALLATTPDLLRCGEELVRLWSEGMIRRIDLGPLDSAASLALVEGITGGKLSALAAHALWRQARGNPLFTSLLCRDQMNGGRLKERSGIWTLEGPLTFRGEISDWIEAWYQELDICEQRIVDFVSLCPGMPLRALLNVADAQSVEALEERGVLTVSHGEGSVYLLNPLYTQLVAERVPMGHFFELWQELQAAGLDPETWPDAAAKAYALWAADAGSPISAELAARACVSANREADPAGALRIAGAVQASGTHPRLRLERARALHALQELKQAAAELEQLLDSGDSANAVPALLELAMVARMVSSPRLSPQSALARAETAAQSLPEPLRTQSQQQVTAARAALAALESDPALAPAELGALCLDWTVPAAVLLPARASRCQLLALEGRAREALLEAAELWENLKHARGLPLTVGAETLNGILCTYILCAEPLQALALLDQAGKVRYLETHLSAWSELPAGVIHALCGRTDAALECLVPACRQLEVEDRGGLLPLALAAMGYCHAERGDWDRMAECLAAVPGFKAAPASHVLTATRYFQLAAALRFSAEGQPGAELATEGRRAASRGNYPAAILCLSAAALSGDTSSAAMLQTTAATGEGESVRMWQALGDGLVGNSPQDLYEAARAFLDRGFYLHGYRAAVAAREAAEHASRRELSRQARMVANECYRMLADANSLESRLKKLSDFERDLARRAASGASSARLGSALHLSPRTVDWHLGRIFLKLHVSGRAELRRLLGDGKDSRKGEPGQYSK</sequence>
<keyword evidence="4" id="KW-1185">Reference proteome</keyword>
<dbReference type="SUPFAM" id="SSF46894">
    <property type="entry name" value="C-terminal effector domain of the bipartite response regulators"/>
    <property type="match status" value="1"/>
</dbReference>
<dbReference type="RefSeq" id="WP_263128592.1">
    <property type="nucleotide sequence ID" value="NZ_CP106856.1"/>
</dbReference>
<proteinExistence type="predicted"/>
<dbReference type="InterPro" id="IPR036388">
    <property type="entry name" value="WH-like_DNA-bd_sf"/>
</dbReference>
<dbReference type="SMART" id="SM00382">
    <property type="entry name" value="AAA"/>
    <property type="match status" value="1"/>
</dbReference>
<organism evidence="3 4">
    <name type="scientific">Arthrobacter koreensis</name>
    <dbReference type="NCBI Taxonomy" id="199136"/>
    <lineage>
        <taxon>Bacteria</taxon>
        <taxon>Bacillati</taxon>
        <taxon>Actinomycetota</taxon>
        <taxon>Actinomycetes</taxon>
        <taxon>Micrococcales</taxon>
        <taxon>Micrococcaceae</taxon>
        <taxon>Arthrobacter</taxon>
    </lineage>
</organism>
<evidence type="ECO:0000259" key="2">
    <source>
        <dbReference type="PROSITE" id="PS50043"/>
    </source>
</evidence>
<protein>
    <submittedName>
        <fullName evidence="3">AAA family ATPase</fullName>
    </submittedName>
</protein>
<evidence type="ECO:0000313" key="3">
    <source>
        <dbReference type="EMBL" id="UYB37026.1"/>
    </source>
</evidence>
<dbReference type="InterPro" id="IPR027417">
    <property type="entry name" value="P-loop_NTPase"/>
</dbReference>
<evidence type="ECO:0000256" key="1">
    <source>
        <dbReference type="SAM" id="Coils"/>
    </source>
</evidence>
<evidence type="ECO:0000313" key="4">
    <source>
        <dbReference type="Proteomes" id="UP001063368"/>
    </source>
</evidence>
<dbReference type="InterPro" id="IPR049945">
    <property type="entry name" value="AAA_22"/>
</dbReference>
<accession>A0ABY6FUW2</accession>
<dbReference type="InterPro" id="IPR003593">
    <property type="entry name" value="AAA+_ATPase"/>
</dbReference>
<gene>
    <name evidence="3" type="ORF">N9A08_05040</name>
</gene>
<name>A0ABY6FUW2_9MICC</name>
<dbReference type="PROSITE" id="PS50043">
    <property type="entry name" value="HTH_LUXR_2"/>
    <property type="match status" value="1"/>
</dbReference>
<dbReference type="Gene3D" id="1.10.10.10">
    <property type="entry name" value="Winged helix-like DNA-binding domain superfamily/Winged helix DNA-binding domain"/>
    <property type="match status" value="1"/>
</dbReference>
<dbReference type="Pfam" id="PF13401">
    <property type="entry name" value="AAA_22"/>
    <property type="match status" value="1"/>
</dbReference>
<keyword evidence="1" id="KW-0175">Coiled coil</keyword>
<dbReference type="Pfam" id="PF00196">
    <property type="entry name" value="GerE"/>
    <property type="match status" value="1"/>
</dbReference>
<dbReference type="SUPFAM" id="SSF52540">
    <property type="entry name" value="P-loop containing nucleoside triphosphate hydrolases"/>
    <property type="match status" value="1"/>
</dbReference>
<dbReference type="Gene3D" id="3.40.50.300">
    <property type="entry name" value="P-loop containing nucleotide triphosphate hydrolases"/>
    <property type="match status" value="1"/>
</dbReference>
<dbReference type="InterPro" id="IPR000792">
    <property type="entry name" value="Tscrpt_reg_LuxR_C"/>
</dbReference>
<dbReference type="EMBL" id="CP106856">
    <property type="protein sequence ID" value="UYB37026.1"/>
    <property type="molecule type" value="Genomic_DNA"/>
</dbReference>
<dbReference type="InterPro" id="IPR016032">
    <property type="entry name" value="Sig_transdc_resp-reg_C-effctor"/>
</dbReference>
<dbReference type="Proteomes" id="UP001063368">
    <property type="component" value="Chromosome"/>
</dbReference>
<feature type="coiled-coil region" evidence="1">
    <location>
        <begin position="406"/>
        <end position="433"/>
    </location>
</feature>
<dbReference type="SMART" id="SM00421">
    <property type="entry name" value="HTH_LUXR"/>
    <property type="match status" value="1"/>
</dbReference>
<reference evidence="3" key="1">
    <citation type="submission" date="2022-09" db="EMBL/GenBank/DDBJ databases">
        <authorList>
            <person name="Li D."/>
            <person name="Cheng J."/>
            <person name="Li Y."/>
        </authorList>
    </citation>
    <scope>NUCLEOTIDE SEQUENCE</scope>
    <source>
        <strain evidence="3">DL</strain>
    </source>
</reference>
<dbReference type="CDD" id="cd06170">
    <property type="entry name" value="LuxR_C_like"/>
    <property type="match status" value="1"/>
</dbReference>
<feature type="domain" description="HTH luxR-type" evidence="2">
    <location>
        <begin position="821"/>
        <end position="886"/>
    </location>
</feature>